<feature type="transmembrane region" description="Helical" evidence="12">
    <location>
        <begin position="20"/>
        <end position="43"/>
    </location>
</feature>
<evidence type="ECO:0000256" key="6">
    <source>
        <dbReference type="ARBA" id="ARBA00022679"/>
    </source>
</evidence>
<evidence type="ECO:0000256" key="3">
    <source>
        <dbReference type="ARBA" id="ARBA00012438"/>
    </source>
</evidence>
<dbReference type="Gene3D" id="3.30.565.10">
    <property type="entry name" value="Histidine kinase-like ATPase, C-terminal domain"/>
    <property type="match status" value="1"/>
</dbReference>
<keyword evidence="9 12" id="KW-1133">Transmembrane helix</keyword>
<organism evidence="15 16">
    <name type="scientific">Candidatus Enterococcus avicola</name>
    <dbReference type="NCBI Taxonomy" id="2838561"/>
    <lineage>
        <taxon>Bacteria</taxon>
        <taxon>Bacillati</taxon>
        <taxon>Bacillota</taxon>
        <taxon>Bacilli</taxon>
        <taxon>Lactobacillales</taxon>
        <taxon>Enterococcaceae</taxon>
        <taxon>Enterococcus</taxon>
    </lineage>
</organism>
<dbReference type="CDD" id="cd06225">
    <property type="entry name" value="HAMP"/>
    <property type="match status" value="1"/>
</dbReference>
<accession>A0A9D2JHX9</accession>
<dbReference type="Proteomes" id="UP000824063">
    <property type="component" value="Unassembled WGS sequence"/>
</dbReference>
<dbReference type="CDD" id="cd00075">
    <property type="entry name" value="HATPase"/>
    <property type="match status" value="1"/>
</dbReference>
<dbReference type="PANTHER" id="PTHR45528:SF12">
    <property type="entry name" value="SENSOR HISTIDINE KINASE ARSS"/>
    <property type="match status" value="1"/>
</dbReference>
<dbReference type="SUPFAM" id="SSF158472">
    <property type="entry name" value="HAMP domain-like"/>
    <property type="match status" value="1"/>
</dbReference>
<dbReference type="PANTHER" id="PTHR45528">
    <property type="entry name" value="SENSOR HISTIDINE KINASE CPXA"/>
    <property type="match status" value="1"/>
</dbReference>
<evidence type="ECO:0000256" key="10">
    <source>
        <dbReference type="ARBA" id="ARBA00023012"/>
    </source>
</evidence>
<evidence type="ECO:0000259" key="14">
    <source>
        <dbReference type="PROSITE" id="PS50885"/>
    </source>
</evidence>
<dbReference type="PROSITE" id="PS50885">
    <property type="entry name" value="HAMP"/>
    <property type="match status" value="1"/>
</dbReference>
<evidence type="ECO:0000256" key="7">
    <source>
        <dbReference type="ARBA" id="ARBA00022692"/>
    </source>
</evidence>
<dbReference type="EMBL" id="DXBN01000211">
    <property type="protein sequence ID" value="HIZ54071.1"/>
    <property type="molecule type" value="Genomic_DNA"/>
</dbReference>
<comment type="caution">
    <text evidence="15">The sequence shown here is derived from an EMBL/GenBank/DDBJ whole genome shotgun (WGS) entry which is preliminary data.</text>
</comment>
<evidence type="ECO:0000256" key="2">
    <source>
        <dbReference type="ARBA" id="ARBA00004141"/>
    </source>
</evidence>
<dbReference type="CDD" id="cd00082">
    <property type="entry name" value="HisKA"/>
    <property type="match status" value="1"/>
</dbReference>
<dbReference type="Gene3D" id="6.10.340.10">
    <property type="match status" value="1"/>
</dbReference>
<evidence type="ECO:0000256" key="9">
    <source>
        <dbReference type="ARBA" id="ARBA00022989"/>
    </source>
</evidence>
<dbReference type="SUPFAM" id="SSF55874">
    <property type="entry name" value="ATPase domain of HSP90 chaperone/DNA topoisomerase II/histidine kinase"/>
    <property type="match status" value="1"/>
</dbReference>
<keyword evidence="5" id="KW-0597">Phosphoprotein</keyword>
<sequence>MRSPLKDERRLEELRRPSLTLKWTFASSFFFFVVFTIFAVITYKSSINLYVAKERNDIEEVTYQIASLLANENEPLDLKQAYRALRLGSTDAIKLVDMDAIQVAVDPFVAKIGNPEFSLFVYNLEKEVVLKTSQENIALQQTAPSNATIEVINNKEGFLLVQPIYSKEMREKIGYIQTFYELTAFNQFEKRLMSMLILLEVVSLILSSILGYLLASYYLKPLRLLRDTMEQIRKKPQDDIYMPELETNDELADLAEIFNEMLDRMRSYTELQEQFVEDVSHELRTPVAVIEGHLNMLNRWGKDDPEILAESIEASVQEITRMKTLVQEMLDLTRAEQVDVRHGHERTNAKSVVNQIVNNFKMIHPEFVFTLDDDLYTEKIVKIYRNHFEQILIIIMDNAVKYSTDRKEVHVSISSNLRELEIAIQDFGEGIPADDVSKIFHRFYRVDKARARTTGSNGLGLSIAKKLIDSYKGRIYAESQLGAGTIFRIFIPIVSQDEE</sequence>
<comment type="catalytic activity">
    <reaction evidence="1">
        <text>ATP + protein L-histidine = ADP + protein N-phospho-L-histidine.</text>
        <dbReference type="EC" id="2.7.13.3"/>
    </reaction>
</comment>
<evidence type="ECO:0000256" key="12">
    <source>
        <dbReference type="SAM" id="Phobius"/>
    </source>
</evidence>
<dbReference type="InterPro" id="IPR003660">
    <property type="entry name" value="HAMP_dom"/>
</dbReference>
<feature type="domain" description="HAMP" evidence="14">
    <location>
        <begin position="216"/>
        <end position="270"/>
    </location>
</feature>
<dbReference type="InterPro" id="IPR036890">
    <property type="entry name" value="HATPase_C_sf"/>
</dbReference>
<evidence type="ECO:0000259" key="13">
    <source>
        <dbReference type="PROSITE" id="PS50109"/>
    </source>
</evidence>
<dbReference type="GO" id="GO:0016020">
    <property type="term" value="C:membrane"/>
    <property type="evidence" value="ECO:0007669"/>
    <property type="project" value="UniProtKB-SubCell"/>
</dbReference>
<reference evidence="15" key="2">
    <citation type="submission" date="2021-04" db="EMBL/GenBank/DDBJ databases">
        <authorList>
            <person name="Gilroy R."/>
        </authorList>
    </citation>
    <scope>NUCLEOTIDE SEQUENCE</scope>
    <source>
        <strain evidence="15">CHK172-16539</strain>
    </source>
</reference>
<dbReference type="AlphaFoldDB" id="A0A9D2JHX9"/>
<dbReference type="SMART" id="SM00388">
    <property type="entry name" value="HisKA"/>
    <property type="match status" value="1"/>
</dbReference>
<dbReference type="Gene3D" id="1.10.287.130">
    <property type="match status" value="1"/>
</dbReference>
<keyword evidence="7 12" id="KW-0812">Transmembrane</keyword>
<gene>
    <name evidence="15" type="ORF">IAA20_09030</name>
</gene>
<keyword evidence="6" id="KW-0808">Transferase</keyword>
<dbReference type="FunFam" id="1.10.287.130:FF:000001">
    <property type="entry name" value="Two-component sensor histidine kinase"/>
    <property type="match status" value="1"/>
</dbReference>
<dbReference type="Pfam" id="PF00512">
    <property type="entry name" value="HisKA"/>
    <property type="match status" value="1"/>
</dbReference>
<evidence type="ECO:0000313" key="16">
    <source>
        <dbReference type="Proteomes" id="UP000824063"/>
    </source>
</evidence>
<dbReference type="SMART" id="SM00387">
    <property type="entry name" value="HATPase_c"/>
    <property type="match status" value="1"/>
</dbReference>
<keyword evidence="8 15" id="KW-0418">Kinase</keyword>
<dbReference type="InterPro" id="IPR004358">
    <property type="entry name" value="Sig_transdc_His_kin-like_C"/>
</dbReference>
<dbReference type="Pfam" id="PF18719">
    <property type="entry name" value="ArlS_N"/>
    <property type="match status" value="1"/>
</dbReference>
<feature type="transmembrane region" description="Helical" evidence="12">
    <location>
        <begin position="196"/>
        <end position="219"/>
    </location>
</feature>
<reference evidence="15" key="1">
    <citation type="journal article" date="2021" name="PeerJ">
        <title>Extensive microbial diversity within the chicken gut microbiome revealed by metagenomics and culture.</title>
        <authorList>
            <person name="Gilroy R."/>
            <person name="Ravi A."/>
            <person name="Getino M."/>
            <person name="Pursley I."/>
            <person name="Horton D.L."/>
            <person name="Alikhan N.F."/>
            <person name="Baker D."/>
            <person name="Gharbi K."/>
            <person name="Hall N."/>
            <person name="Watson M."/>
            <person name="Adriaenssens E.M."/>
            <person name="Foster-Nyarko E."/>
            <person name="Jarju S."/>
            <person name="Secka A."/>
            <person name="Antonio M."/>
            <person name="Oren A."/>
            <person name="Chaudhuri R.R."/>
            <person name="La Ragione R."/>
            <person name="Hildebrand F."/>
            <person name="Pallen M.J."/>
        </authorList>
    </citation>
    <scope>NUCLEOTIDE SEQUENCE</scope>
    <source>
        <strain evidence="15">CHK172-16539</strain>
    </source>
</reference>
<evidence type="ECO:0000313" key="15">
    <source>
        <dbReference type="EMBL" id="HIZ54071.1"/>
    </source>
</evidence>
<dbReference type="PRINTS" id="PR00344">
    <property type="entry name" value="BCTRLSENSOR"/>
</dbReference>
<dbReference type="InterPro" id="IPR036097">
    <property type="entry name" value="HisK_dim/P_sf"/>
</dbReference>
<evidence type="ECO:0000256" key="11">
    <source>
        <dbReference type="ARBA" id="ARBA00023136"/>
    </source>
</evidence>
<dbReference type="Pfam" id="PF02518">
    <property type="entry name" value="HATPase_c"/>
    <property type="match status" value="1"/>
</dbReference>
<dbReference type="EC" id="2.7.13.3" evidence="3"/>
<dbReference type="InterPro" id="IPR003661">
    <property type="entry name" value="HisK_dim/P_dom"/>
</dbReference>
<dbReference type="FunFam" id="3.30.565.10:FF:000006">
    <property type="entry name" value="Sensor histidine kinase WalK"/>
    <property type="match status" value="1"/>
</dbReference>
<dbReference type="GO" id="GO:0000155">
    <property type="term" value="F:phosphorelay sensor kinase activity"/>
    <property type="evidence" value="ECO:0007669"/>
    <property type="project" value="InterPro"/>
</dbReference>
<evidence type="ECO:0000256" key="4">
    <source>
        <dbReference type="ARBA" id="ARBA00015735"/>
    </source>
</evidence>
<dbReference type="PROSITE" id="PS50109">
    <property type="entry name" value="HIS_KIN"/>
    <property type="match status" value="1"/>
</dbReference>
<dbReference type="Pfam" id="PF00672">
    <property type="entry name" value="HAMP"/>
    <property type="match status" value="1"/>
</dbReference>
<evidence type="ECO:0000256" key="1">
    <source>
        <dbReference type="ARBA" id="ARBA00000085"/>
    </source>
</evidence>
<evidence type="ECO:0000256" key="5">
    <source>
        <dbReference type="ARBA" id="ARBA00022553"/>
    </source>
</evidence>
<name>A0A9D2JHX9_9ENTE</name>
<dbReference type="InterPro" id="IPR041610">
    <property type="entry name" value="ArlS_N"/>
</dbReference>
<dbReference type="SMART" id="SM00304">
    <property type="entry name" value="HAMP"/>
    <property type="match status" value="1"/>
</dbReference>
<comment type="subcellular location">
    <subcellularLocation>
        <location evidence="2">Membrane</location>
        <topology evidence="2">Multi-pass membrane protein</topology>
    </subcellularLocation>
</comment>
<dbReference type="InterPro" id="IPR050398">
    <property type="entry name" value="HssS/ArlS-like"/>
</dbReference>
<dbReference type="InterPro" id="IPR003594">
    <property type="entry name" value="HATPase_dom"/>
</dbReference>
<keyword evidence="10" id="KW-0902">Two-component regulatory system</keyword>
<keyword evidence="11 12" id="KW-0472">Membrane</keyword>
<feature type="domain" description="Histidine kinase" evidence="13">
    <location>
        <begin position="278"/>
        <end position="495"/>
    </location>
</feature>
<proteinExistence type="predicted"/>
<protein>
    <recommendedName>
        <fullName evidence="4">Signal transduction histidine-protein kinase ArlS</fullName>
        <ecNumber evidence="3">2.7.13.3</ecNumber>
    </recommendedName>
</protein>
<dbReference type="SUPFAM" id="SSF47384">
    <property type="entry name" value="Homodimeric domain of signal transducing histidine kinase"/>
    <property type="match status" value="1"/>
</dbReference>
<dbReference type="InterPro" id="IPR005467">
    <property type="entry name" value="His_kinase_dom"/>
</dbReference>
<evidence type="ECO:0000256" key="8">
    <source>
        <dbReference type="ARBA" id="ARBA00022777"/>
    </source>
</evidence>